<evidence type="ECO:0000313" key="1">
    <source>
        <dbReference type="EMBL" id="MFD0964431.1"/>
    </source>
</evidence>
<proteinExistence type="predicted"/>
<reference evidence="2" key="1">
    <citation type="journal article" date="2019" name="Int. J. Syst. Evol. Microbiol.">
        <title>The Global Catalogue of Microorganisms (GCM) 10K type strain sequencing project: providing services to taxonomists for standard genome sequencing and annotation.</title>
        <authorList>
            <consortium name="The Broad Institute Genomics Platform"/>
            <consortium name="The Broad Institute Genome Sequencing Center for Infectious Disease"/>
            <person name="Wu L."/>
            <person name="Ma J."/>
        </authorList>
    </citation>
    <scope>NUCLEOTIDE SEQUENCE [LARGE SCALE GENOMIC DNA]</scope>
    <source>
        <strain evidence="2">CCUG 62114</strain>
    </source>
</reference>
<accession>A0ABW3I3J6</accession>
<dbReference type="InterPro" id="IPR025634">
    <property type="entry name" value="DUF4292"/>
</dbReference>
<sequence>MIRFISISILIGLLLVGCKTTKGLTDNGTVKALSTKKIIRAYNANPTNFNTLKASLKTNFRTAKQDENITVDIRVEKDKKIWASIKKFGISGAKIYITPNRVRFYNKQDKTFFDGDFRFISNWLGTNLTFNQLQAILIGEVLYPLDTKTHISEVLEDGYLLQPKQQEELFEQFITLNPNHFKVKAQEIAQPKDFRVLNIDYNKYQEISKQVLPLNLSVVVVEKTSETKVSIEYRNVSLNQELRFPFKIPVSYKEIIFE</sequence>
<evidence type="ECO:0000313" key="2">
    <source>
        <dbReference type="Proteomes" id="UP001596997"/>
    </source>
</evidence>
<gene>
    <name evidence="1" type="ORF">ACFQ1O_10485</name>
</gene>
<comment type="caution">
    <text evidence="1">The sequence shown here is derived from an EMBL/GenBank/DDBJ whole genome shotgun (WGS) entry which is preliminary data.</text>
</comment>
<protein>
    <submittedName>
        <fullName evidence="1">DUF4292 domain-containing protein</fullName>
    </submittedName>
</protein>
<name>A0ABW3I3J6_9FLAO</name>
<dbReference type="RefSeq" id="WP_377715979.1">
    <property type="nucleotide sequence ID" value="NZ_JBHTJM010000009.1"/>
</dbReference>
<organism evidence="1 2">
    <name type="scientific">Pseudofulvibacter geojedonensis</name>
    <dbReference type="NCBI Taxonomy" id="1123758"/>
    <lineage>
        <taxon>Bacteria</taxon>
        <taxon>Pseudomonadati</taxon>
        <taxon>Bacteroidota</taxon>
        <taxon>Flavobacteriia</taxon>
        <taxon>Flavobacteriales</taxon>
        <taxon>Flavobacteriaceae</taxon>
        <taxon>Pseudofulvibacter</taxon>
    </lineage>
</organism>
<dbReference type="Proteomes" id="UP001596997">
    <property type="component" value="Unassembled WGS sequence"/>
</dbReference>
<dbReference type="Gene3D" id="2.50.20.10">
    <property type="entry name" value="Lipoprotein localisation LolA/LolB/LppX"/>
    <property type="match status" value="1"/>
</dbReference>
<dbReference type="EMBL" id="JBHTJM010000009">
    <property type="protein sequence ID" value="MFD0964431.1"/>
    <property type="molecule type" value="Genomic_DNA"/>
</dbReference>
<dbReference type="PROSITE" id="PS51257">
    <property type="entry name" value="PROKAR_LIPOPROTEIN"/>
    <property type="match status" value="1"/>
</dbReference>
<dbReference type="Pfam" id="PF14125">
    <property type="entry name" value="DUF4292"/>
    <property type="match status" value="1"/>
</dbReference>
<keyword evidence="2" id="KW-1185">Reference proteome</keyword>